<evidence type="ECO:0000256" key="3">
    <source>
        <dbReference type="PROSITE-ProRule" id="PRU00267"/>
    </source>
</evidence>
<dbReference type="PANTHER" id="PTHR10270:SF324">
    <property type="entry name" value="SOX DOMAIN-CONTAINING PROTEIN DICHAETE-RELATED"/>
    <property type="match status" value="1"/>
</dbReference>
<keyword evidence="2 3" id="KW-0539">Nucleus</keyword>
<name>A0ABM1B1Y3_LIMPO</name>
<keyword evidence="1 3" id="KW-0238">DNA-binding</keyword>
<feature type="region of interest" description="Disordered" evidence="4">
    <location>
        <begin position="270"/>
        <end position="292"/>
    </location>
</feature>
<dbReference type="Gene3D" id="1.10.30.10">
    <property type="entry name" value="High mobility group box domain"/>
    <property type="match status" value="1"/>
</dbReference>
<dbReference type="RefSeq" id="XP_013773140.1">
    <property type="nucleotide sequence ID" value="XM_013917686.2"/>
</dbReference>
<evidence type="ECO:0000256" key="2">
    <source>
        <dbReference type="ARBA" id="ARBA00023242"/>
    </source>
</evidence>
<keyword evidence="6" id="KW-1185">Reference proteome</keyword>
<evidence type="ECO:0000256" key="4">
    <source>
        <dbReference type="SAM" id="MobiDB-lite"/>
    </source>
</evidence>
<evidence type="ECO:0000256" key="1">
    <source>
        <dbReference type="ARBA" id="ARBA00023125"/>
    </source>
</evidence>
<dbReference type="PANTHER" id="PTHR10270">
    <property type="entry name" value="SOX TRANSCRIPTION FACTOR"/>
    <property type="match status" value="1"/>
</dbReference>
<feature type="DNA-binding region" description="HMG box" evidence="3">
    <location>
        <begin position="16"/>
        <end position="84"/>
    </location>
</feature>
<dbReference type="Proteomes" id="UP000694941">
    <property type="component" value="Unplaced"/>
</dbReference>
<protein>
    <submittedName>
        <fullName evidence="7">Transcription factor SOX-14-like</fullName>
    </submittedName>
</protein>
<evidence type="ECO:0000259" key="5">
    <source>
        <dbReference type="PROSITE" id="PS50118"/>
    </source>
</evidence>
<dbReference type="InterPro" id="IPR009071">
    <property type="entry name" value="HMG_box_dom"/>
</dbReference>
<gene>
    <name evidence="7" type="primary">LOC106458207</name>
</gene>
<dbReference type="Pfam" id="PF00505">
    <property type="entry name" value="HMG_box"/>
    <property type="match status" value="1"/>
</dbReference>
<dbReference type="SMART" id="SM00398">
    <property type="entry name" value="HMG"/>
    <property type="match status" value="1"/>
</dbReference>
<reference evidence="7" key="1">
    <citation type="submission" date="2025-08" db="UniProtKB">
        <authorList>
            <consortium name="RefSeq"/>
        </authorList>
    </citation>
    <scope>IDENTIFICATION</scope>
    <source>
        <tissue evidence="7">Muscle</tissue>
    </source>
</reference>
<dbReference type="GeneID" id="106458207"/>
<evidence type="ECO:0000313" key="7">
    <source>
        <dbReference type="RefSeq" id="XP_013773140.1"/>
    </source>
</evidence>
<feature type="compositionally biased region" description="Low complexity" evidence="4">
    <location>
        <begin position="270"/>
        <end position="283"/>
    </location>
</feature>
<dbReference type="InterPro" id="IPR036910">
    <property type="entry name" value="HMG_box_dom_sf"/>
</dbReference>
<dbReference type="SUPFAM" id="SSF47095">
    <property type="entry name" value="HMG-box"/>
    <property type="match status" value="1"/>
</dbReference>
<dbReference type="PROSITE" id="PS50118">
    <property type="entry name" value="HMG_BOX_2"/>
    <property type="match status" value="1"/>
</dbReference>
<organism evidence="6 7">
    <name type="scientific">Limulus polyphemus</name>
    <name type="common">Atlantic horseshoe crab</name>
    <dbReference type="NCBI Taxonomy" id="6850"/>
    <lineage>
        <taxon>Eukaryota</taxon>
        <taxon>Metazoa</taxon>
        <taxon>Ecdysozoa</taxon>
        <taxon>Arthropoda</taxon>
        <taxon>Chelicerata</taxon>
        <taxon>Merostomata</taxon>
        <taxon>Xiphosura</taxon>
        <taxon>Limulidae</taxon>
        <taxon>Limulus</taxon>
    </lineage>
</organism>
<proteinExistence type="predicted"/>
<sequence>MNLSNVRLYSEGNEHVKRPMNAFMVWSRDQRRKIALINPKMHNSEISKRLGTQWKNLSEAEKRPFIEEAKRLRTIHMREHPGYKYKPRRKPKGLLQKDHFIFPLPYIPASVNYLDSSCSRDLLAPCSSLPPHVRSIIPFLSHATVSPRAFLRETHMNPSYIHEQLSLLVNSVQNKHAQSETQHPDLDSNPSYKLINPNSTVAPSHYCSGYRSSAAPTLYTGMPVSGYFTPCACGAPTYDYSAPTEMNIFHNAKAATNSLLINPFLKPSDGNTDSSTTVTGGTSRISEHDFGQPSVSTMATSAAKGPLELYSMYFNKPKISTLP</sequence>
<feature type="domain" description="HMG box" evidence="5">
    <location>
        <begin position="16"/>
        <end position="84"/>
    </location>
</feature>
<accession>A0ABM1B1Y3</accession>
<evidence type="ECO:0000313" key="6">
    <source>
        <dbReference type="Proteomes" id="UP000694941"/>
    </source>
</evidence>
<dbReference type="CDD" id="cd22028">
    <property type="entry name" value="HMG-box_SoxA_SoxB_SoxG"/>
    <property type="match status" value="1"/>
</dbReference>
<dbReference type="InterPro" id="IPR050140">
    <property type="entry name" value="SRY-related_HMG-box_TF-like"/>
</dbReference>